<keyword evidence="1" id="KW-0812">Transmembrane</keyword>
<name>A0A1S3I819_LINAN</name>
<dbReference type="Proteomes" id="UP000085678">
    <property type="component" value="Unplaced"/>
</dbReference>
<gene>
    <name evidence="3" type="primary">LOC106161556</name>
</gene>
<dbReference type="OrthoDB" id="6274964at2759"/>
<evidence type="ECO:0000313" key="3">
    <source>
        <dbReference type="RefSeq" id="XP_013394006.1"/>
    </source>
</evidence>
<proteinExistence type="predicted"/>
<organism evidence="2 3">
    <name type="scientific">Lingula anatina</name>
    <name type="common">Brachiopod</name>
    <name type="synonym">Lingula unguis</name>
    <dbReference type="NCBI Taxonomy" id="7574"/>
    <lineage>
        <taxon>Eukaryota</taxon>
        <taxon>Metazoa</taxon>
        <taxon>Spiralia</taxon>
        <taxon>Lophotrochozoa</taxon>
        <taxon>Brachiopoda</taxon>
        <taxon>Linguliformea</taxon>
        <taxon>Lingulata</taxon>
        <taxon>Lingulida</taxon>
        <taxon>Linguloidea</taxon>
        <taxon>Lingulidae</taxon>
        <taxon>Lingula</taxon>
    </lineage>
</organism>
<dbReference type="RefSeq" id="XP_013394006.1">
    <property type="nucleotide sequence ID" value="XM_013538552.1"/>
</dbReference>
<keyword evidence="2" id="KW-1185">Reference proteome</keyword>
<dbReference type="AlphaFoldDB" id="A0A1S3I819"/>
<protein>
    <submittedName>
        <fullName evidence="3">Uncharacterized protein LOC106161556</fullName>
    </submittedName>
</protein>
<keyword evidence="1" id="KW-1133">Transmembrane helix</keyword>
<evidence type="ECO:0000256" key="1">
    <source>
        <dbReference type="SAM" id="Phobius"/>
    </source>
</evidence>
<evidence type="ECO:0000313" key="2">
    <source>
        <dbReference type="Proteomes" id="UP000085678"/>
    </source>
</evidence>
<dbReference type="GeneID" id="106161556"/>
<dbReference type="KEGG" id="lak:106161556"/>
<dbReference type="InParanoid" id="A0A1S3I819"/>
<reference evidence="3" key="1">
    <citation type="submission" date="2025-08" db="UniProtKB">
        <authorList>
            <consortium name="RefSeq"/>
        </authorList>
    </citation>
    <scope>IDENTIFICATION</scope>
    <source>
        <tissue evidence="3">Gonads</tissue>
    </source>
</reference>
<sequence>MRGQVVKYFAASCGIIAVVIVLALWESSTGGKLTDSQNSVKKRYKSQKCDQLETTYDEAHNLDQNIIVRDFYPYAAKITGAVFHDDGHINITGDLLTTLVHQFYPQTEDHVRKMFPNPSGNDSNMEFYIMSPGMTFYKGEIIFSLRLWFNYEKRYSENTISSEPNSWFDNYLLTQKFDRYFKPKTNLSIIGIPAPRQYIMNGGPSDGRLVKVGSHLWLSFYMCMKIAGKETGHLYLWEYNQNYVMKPTIKNYTMATIDSNWSPLDIEGTLYYIYTLDPLRVLKCDSKLSCAFTFKTENADQHPFKLEDDVLRGGSPFELYKWPYYLCMGHARVLKKSNGHSVYTANLVLLSILPVPRIVFVSSPIHVHPTILDVPIIRGSFIDDPYIYPLSLIIEDLDTLMVGVTINDNRAAVIRVRNVKNILQEAMDTDKRLGARKGPKIRTVQKYIKNITPQN</sequence>
<feature type="transmembrane region" description="Helical" evidence="1">
    <location>
        <begin position="5"/>
        <end position="25"/>
    </location>
</feature>
<keyword evidence="1" id="KW-0472">Membrane</keyword>
<accession>A0A1S3I819</accession>